<keyword evidence="4" id="KW-1185">Reference proteome</keyword>
<proteinExistence type="inferred from homology"/>
<dbReference type="Gene3D" id="2.30.30.110">
    <property type="match status" value="1"/>
</dbReference>
<dbReference type="InterPro" id="IPR011067">
    <property type="entry name" value="Plasmid_toxin/cell-grow_inhib"/>
</dbReference>
<sequence>MVDSDSNYVPERGDIVRINFNPQMGREQAGYRPAFILSPAKYNKMASLALICPITGKVKGLSFEVKLAESMETVGVVLVDHIKSLDWRARNIKFVEKATPDVIEEVLAKLEPLVS</sequence>
<accession>A0AAE3GPY9</accession>
<dbReference type="Proteomes" id="UP001204953">
    <property type="component" value="Unassembled WGS sequence"/>
</dbReference>
<evidence type="ECO:0000313" key="4">
    <source>
        <dbReference type="Proteomes" id="UP001204953"/>
    </source>
</evidence>
<dbReference type="SUPFAM" id="SSF50118">
    <property type="entry name" value="Cell growth inhibitor/plasmid maintenance toxic component"/>
    <property type="match status" value="1"/>
</dbReference>
<keyword evidence="2" id="KW-1277">Toxin-antitoxin system</keyword>
<evidence type="ECO:0000313" key="3">
    <source>
        <dbReference type="EMBL" id="MCP2727698.1"/>
    </source>
</evidence>
<protein>
    <submittedName>
        <fullName evidence="3">Type II toxin-antitoxin system PemK/MazF family toxin</fullName>
    </submittedName>
</protein>
<reference evidence="3" key="1">
    <citation type="submission" date="2022-06" db="EMBL/GenBank/DDBJ databases">
        <title>New cyanobacteria of genus Symplocastrum in benthos of Lake Baikal.</title>
        <authorList>
            <person name="Sorokovikova E."/>
            <person name="Tikhonova I."/>
            <person name="Krasnopeev A."/>
            <person name="Evseev P."/>
            <person name="Gladkikh A."/>
            <person name="Belykh O."/>
        </authorList>
    </citation>
    <scope>NUCLEOTIDE SEQUENCE</scope>
    <source>
        <strain evidence="3">BBK-W-15</strain>
    </source>
</reference>
<comment type="caution">
    <text evidence="3">The sequence shown here is derived from an EMBL/GenBank/DDBJ whole genome shotgun (WGS) entry which is preliminary data.</text>
</comment>
<dbReference type="PANTHER" id="PTHR33988:SF3">
    <property type="entry name" value="ENDORIBONUCLEASE TOXIN CHPB-RELATED"/>
    <property type="match status" value="1"/>
</dbReference>
<evidence type="ECO:0000256" key="2">
    <source>
        <dbReference type="ARBA" id="ARBA00022649"/>
    </source>
</evidence>
<dbReference type="GO" id="GO:0016075">
    <property type="term" value="P:rRNA catabolic process"/>
    <property type="evidence" value="ECO:0007669"/>
    <property type="project" value="TreeGrafter"/>
</dbReference>
<dbReference type="Pfam" id="PF02452">
    <property type="entry name" value="PemK_toxin"/>
    <property type="match status" value="1"/>
</dbReference>
<dbReference type="GO" id="GO:0003677">
    <property type="term" value="F:DNA binding"/>
    <property type="evidence" value="ECO:0007669"/>
    <property type="project" value="InterPro"/>
</dbReference>
<gene>
    <name evidence="3" type="ORF">NJ959_04295</name>
</gene>
<dbReference type="GO" id="GO:0006402">
    <property type="term" value="P:mRNA catabolic process"/>
    <property type="evidence" value="ECO:0007669"/>
    <property type="project" value="TreeGrafter"/>
</dbReference>
<comment type="similarity">
    <text evidence="1">Belongs to the PemK/MazF family.</text>
</comment>
<organism evidence="3 4">
    <name type="scientific">Limnofasciculus baicalensis BBK-W-15</name>
    <dbReference type="NCBI Taxonomy" id="2699891"/>
    <lineage>
        <taxon>Bacteria</taxon>
        <taxon>Bacillati</taxon>
        <taxon>Cyanobacteriota</taxon>
        <taxon>Cyanophyceae</taxon>
        <taxon>Coleofasciculales</taxon>
        <taxon>Coleofasciculaceae</taxon>
        <taxon>Limnofasciculus</taxon>
        <taxon>Limnofasciculus baicalensis</taxon>
    </lineage>
</organism>
<name>A0AAE3GPY9_9CYAN</name>
<dbReference type="PANTHER" id="PTHR33988">
    <property type="entry name" value="ENDORIBONUCLEASE MAZF-RELATED"/>
    <property type="match status" value="1"/>
</dbReference>
<dbReference type="AlphaFoldDB" id="A0AAE3GPY9"/>
<dbReference type="InterPro" id="IPR003477">
    <property type="entry name" value="PemK-like"/>
</dbReference>
<dbReference type="RefSeq" id="WP_254010508.1">
    <property type="nucleotide sequence ID" value="NZ_JAMZMM010000024.1"/>
</dbReference>
<dbReference type="GO" id="GO:0004521">
    <property type="term" value="F:RNA endonuclease activity"/>
    <property type="evidence" value="ECO:0007669"/>
    <property type="project" value="TreeGrafter"/>
</dbReference>
<evidence type="ECO:0000256" key="1">
    <source>
        <dbReference type="ARBA" id="ARBA00007521"/>
    </source>
</evidence>
<dbReference type="EMBL" id="JAMZMM010000024">
    <property type="protein sequence ID" value="MCP2727698.1"/>
    <property type="molecule type" value="Genomic_DNA"/>
</dbReference>